<comment type="caution">
    <text evidence="2">The sequence shown here is derived from an EMBL/GenBank/DDBJ whole genome shotgun (WGS) entry which is preliminary data.</text>
</comment>
<dbReference type="EMBL" id="AWTV01000010">
    <property type="protein sequence ID" value="KIH87217.1"/>
    <property type="molecule type" value="Genomic_DNA"/>
</dbReference>
<dbReference type="GO" id="GO:0005739">
    <property type="term" value="C:mitochondrion"/>
    <property type="evidence" value="ECO:0007669"/>
    <property type="project" value="TreeGrafter"/>
</dbReference>
<reference evidence="2 3" key="1">
    <citation type="journal article" date="2014" name="BMC Genomics">
        <title>Comparative genomics of the major fungal agents of human and animal Sporotrichosis: Sporothrix schenckii and Sporothrix brasiliensis.</title>
        <authorList>
            <person name="Teixeira M.M."/>
            <person name="de Almeida L.G."/>
            <person name="Kubitschek-Barreira P."/>
            <person name="Alves F.L."/>
            <person name="Kioshima E.S."/>
            <person name="Abadio A.K."/>
            <person name="Fernandes L."/>
            <person name="Derengowski L.S."/>
            <person name="Ferreira K.S."/>
            <person name="Souza R.C."/>
            <person name="Ruiz J.C."/>
            <person name="de Andrade N.C."/>
            <person name="Paes H.C."/>
            <person name="Nicola A.M."/>
            <person name="Albuquerque P."/>
            <person name="Gerber A.L."/>
            <person name="Martins V.P."/>
            <person name="Peconick L.D."/>
            <person name="Neto A.V."/>
            <person name="Chaucanez C.B."/>
            <person name="Silva P.A."/>
            <person name="Cunha O.L."/>
            <person name="de Oliveira F.F."/>
            <person name="dos Santos T.C."/>
            <person name="Barros A.L."/>
            <person name="Soares M.A."/>
            <person name="de Oliveira L.M."/>
            <person name="Marini M.M."/>
            <person name="Villalobos-Duno H."/>
            <person name="Cunha M.M."/>
            <person name="de Hoog S."/>
            <person name="da Silveira J.F."/>
            <person name="Henrissat B."/>
            <person name="Nino-Vega G.A."/>
            <person name="Cisalpino P.S."/>
            <person name="Mora-Montes H.M."/>
            <person name="Almeida S.R."/>
            <person name="Stajich J.E."/>
            <person name="Lopes-Bezerra L.M."/>
            <person name="Vasconcelos A.T."/>
            <person name="Felipe M.S."/>
        </authorList>
    </citation>
    <scope>NUCLEOTIDE SEQUENCE [LARGE SCALE GENOMIC DNA]</scope>
    <source>
        <strain evidence="2 3">5110</strain>
    </source>
</reference>
<sequence>MLQSLRLQAPKGRQLHSHLIARPSSFTASALSASPSWASIWSRGLKTTVEAGQPDPRGEASYTQLNDDELNKGLLHETSLSAAGKPFDVEYLRESMARRPHRATYDHLSPTHSHLLNIALYDVLPRSAQAGAIPDFRKAASKELVNRFALPVTKSATGIAADHERILPAGHHLVYYPLQRPISLLEPDGTDPAQSPGPPFVRRMWAGGSLHFLKPHQLALNGQRTVCVEGLDTKNMVMRGEAGREKIFVDVVRRYGTADTRNSAPLSPDQVLELEDGVWKDPALEERRTLVFLRAKNDNASQGGHATIEAETKARPKTQEERVIKANRAPQYSFSFTPTSTLLFQFSALSYNAHAIHLDVDYCRNVEGYRDLLVHGPLTLVLMLSALRGQLHEVVRAGASSSSLSTGHLPIPYRYIRKLDYRNLAPLYANEELKVCVHRNAQDPSRDGQRRGFSRWDVWVENSRGSICARGTAITCPDMREPTPRNAKRPASDDDQWEDEWYYEE</sequence>
<dbReference type="HOGENOM" id="CLU_028690_1_1_1"/>
<dbReference type="PANTHER" id="PTHR28152">
    <property type="entry name" value="HYDROXYACYL-THIOESTER DEHYDRATASE TYPE 2, MITOCHONDRIAL"/>
    <property type="match status" value="1"/>
</dbReference>
<dbReference type="GeneID" id="63678126"/>
<proteinExistence type="predicted"/>
<dbReference type="RefSeq" id="XP_040615227.1">
    <property type="nucleotide sequence ID" value="XM_040763205.1"/>
</dbReference>
<dbReference type="InterPro" id="IPR029069">
    <property type="entry name" value="HotDog_dom_sf"/>
</dbReference>
<evidence type="ECO:0000313" key="2">
    <source>
        <dbReference type="EMBL" id="KIH87217.1"/>
    </source>
</evidence>
<evidence type="ECO:0000256" key="1">
    <source>
        <dbReference type="SAM" id="MobiDB-lite"/>
    </source>
</evidence>
<gene>
    <name evidence="2" type="ORF">SPBR_04928</name>
</gene>
<dbReference type="OrthoDB" id="3257538at2759"/>
<evidence type="ECO:0008006" key="4">
    <source>
        <dbReference type="Google" id="ProtNLM"/>
    </source>
</evidence>
<dbReference type="Proteomes" id="UP000031575">
    <property type="component" value="Unassembled WGS sequence"/>
</dbReference>
<organism evidence="2 3">
    <name type="scientific">Sporothrix brasiliensis 5110</name>
    <dbReference type="NCBI Taxonomy" id="1398154"/>
    <lineage>
        <taxon>Eukaryota</taxon>
        <taxon>Fungi</taxon>
        <taxon>Dikarya</taxon>
        <taxon>Ascomycota</taxon>
        <taxon>Pezizomycotina</taxon>
        <taxon>Sordariomycetes</taxon>
        <taxon>Sordariomycetidae</taxon>
        <taxon>Ophiostomatales</taxon>
        <taxon>Ophiostomataceae</taxon>
        <taxon>Sporothrix</taxon>
    </lineage>
</organism>
<dbReference type="VEuPathDB" id="FungiDB:SPBR_04928"/>
<dbReference type="InterPro" id="IPR052741">
    <property type="entry name" value="Mitochondrial_HTD2"/>
</dbReference>
<dbReference type="PANTHER" id="PTHR28152:SF1">
    <property type="entry name" value="HYDROXYACYL-THIOESTER DEHYDRATASE TYPE 2, MITOCHONDRIAL"/>
    <property type="match status" value="1"/>
</dbReference>
<dbReference type="Gene3D" id="3.10.129.10">
    <property type="entry name" value="Hotdog Thioesterase"/>
    <property type="match status" value="1"/>
</dbReference>
<accession>A0A0C2IQ87</accession>
<evidence type="ECO:0000313" key="3">
    <source>
        <dbReference type="Proteomes" id="UP000031575"/>
    </source>
</evidence>
<dbReference type="AlphaFoldDB" id="A0A0C2IQ87"/>
<dbReference type="SUPFAM" id="SSF54637">
    <property type="entry name" value="Thioesterase/thiol ester dehydrase-isomerase"/>
    <property type="match status" value="1"/>
</dbReference>
<protein>
    <recommendedName>
        <fullName evidence="4">Mesaconyl-C4 CoA hydratase</fullName>
    </recommendedName>
</protein>
<dbReference type="GO" id="GO:0019171">
    <property type="term" value="F:(3R)-hydroxyacyl-[acyl-carrier-protein] dehydratase activity"/>
    <property type="evidence" value="ECO:0007669"/>
    <property type="project" value="TreeGrafter"/>
</dbReference>
<keyword evidence="3" id="KW-1185">Reference proteome</keyword>
<feature type="compositionally biased region" description="Acidic residues" evidence="1">
    <location>
        <begin position="493"/>
        <end position="505"/>
    </location>
</feature>
<feature type="region of interest" description="Disordered" evidence="1">
    <location>
        <begin position="478"/>
        <end position="505"/>
    </location>
</feature>
<name>A0A0C2IQ87_9PEZI</name>